<feature type="compositionally biased region" description="Basic and acidic residues" evidence="3">
    <location>
        <begin position="200"/>
        <end position="230"/>
    </location>
</feature>
<evidence type="ECO:0000259" key="6">
    <source>
        <dbReference type="PROSITE" id="PS51391"/>
    </source>
</evidence>
<dbReference type="InterPro" id="IPR000504">
    <property type="entry name" value="RRM_dom"/>
</dbReference>
<sequence length="620" mass="71207">MNTFSNDGSFMEQFLKRQKVSSGDVADASAVNEGYQQQQQQQYGTEYTGYDQSGYYQQPQQQEGDLQSYYASYYQQQQQQSTSPQQQQQGGYNNNYSNQYQQQQGGYNNNNNNNMNNSMNKMDPTRVVWVGNVHGDNIEDDIRPMFSQFGYIEAIRVVASKFCAFVTFSDINAAIQAQYQLNGTLIRGNPLKLGFGNPESSDRLLQHHGGGGDREGRFQRGGFKSHDEQPSKNLWLGNISPQVTQEMLRSMFEPFGKIDYIRVLTQNRCAFVNYFDVNSATYARSNLNGSPLCGMPLKINFRKEEGRRGGDDGDRDRRGGPPMDRDRGDRGDRGDRRGGDGFYQQQQQPQQRNPNDNNSSDSRRPPNEGGGEKPAFRRPFRENQAPMPTPPPRDPNEQIVVDKFAEYVARVGPRMETLALDKQKNNPLFKFLNQGNQSHEYYRWKLWTIKNPDAHSATNDPEQQQQQQDQLQYPTKFLTPQEVEEFRNLLERLTPTKLSISGCKNWIMSHLLNSLEIISIITSTFQKVNLPFERRLNILHVLNDCLHNTINYKKPNPDDPDIDFAQTIKGYLEFIVGSTSYGESNESQQKVLKVLNIWEQKQIYPPDFIAKLKEIAIDEE</sequence>
<dbReference type="GO" id="GO:0003723">
    <property type="term" value="F:RNA binding"/>
    <property type="evidence" value="ECO:0007669"/>
    <property type="project" value="UniProtKB-UniRule"/>
</dbReference>
<dbReference type="Gene3D" id="3.30.70.330">
    <property type="match status" value="2"/>
</dbReference>
<name>A0A8J4PSC6_9MYCE</name>
<keyword evidence="8" id="KW-1185">Reference proteome</keyword>
<feature type="compositionally biased region" description="Basic and acidic residues" evidence="3">
    <location>
        <begin position="361"/>
        <end position="381"/>
    </location>
</feature>
<dbReference type="InterPro" id="IPR035967">
    <property type="entry name" value="SWAP/Surp_sf"/>
</dbReference>
<dbReference type="Pfam" id="PF01805">
    <property type="entry name" value="Surp"/>
    <property type="match status" value="1"/>
</dbReference>
<proteinExistence type="predicted"/>
<feature type="domain" description="RRM" evidence="4">
    <location>
        <begin position="232"/>
        <end position="304"/>
    </location>
</feature>
<dbReference type="InterPro" id="IPR012677">
    <property type="entry name" value="Nucleotide-bd_a/b_plait_sf"/>
</dbReference>
<dbReference type="SUPFAM" id="SSF48464">
    <property type="entry name" value="ENTH/VHS domain"/>
    <property type="match status" value="1"/>
</dbReference>
<feature type="region of interest" description="Disordered" evidence="3">
    <location>
        <begin position="74"/>
        <end position="121"/>
    </location>
</feature>
<feature type="domain" description="CID" evidence="6">
    <location>
        <begin position="478"/>
        <end position="620"/>
    </location>
</feature>
<dbReference type="SUPFAM" id="SSF109905">
    <property type="entry name" value="Surp module (SWAP domain)"/>
    <property type="match status" value="1"/>
</dbReference>
<dbReference type="Proteomes" id="UP000695562">
    <property type="component" value="Unassembled WGS sequence"/>
</dbReference>
<evidence type="ECO:0000259" key="5">
    <source>
        <dbReference type="PROSITE" id="PS50128"/>
    </source>
</evidence>
<dbReference type="GO" id="GO:0005634">
    <property type="term" value="C:nucleus"/>
    <property type="evidence" value="ECO:0007669"/>
    <property type="project" value="TreeGrafter"/>
</dbReference>
<dbReference type="SMART" id="SM00360">
    <property type="entry name" value="RRM"/>
    <property type="match status" value="2"/>
</dbReference>
<feature type="domain" description="RRM" evidence="4">
    <location>
        <begin position="126"/>
        <end position="198"/>
    </location>
</feature>
<dbReference type="EMBL" id="AJWJ01000239">
    <property type="protein sequence ID" value="KAF2072908.1"/>
    <property type="molecule type" value="Genomic_DNA"/>
</dbReference>
<dbReference type="SMART" id="SM00582">
    <property type="entry name" value="RPR"/>
    <property type="match status" value="1"/>
</dbReference>
<dbReference type="InterPro" id="IPR006569">
    <property type="entry name" value="CID_dom"/>
</dbReference>
<dbReference type="InterPro" id="IPR035979">
    <property type="entry name" value="RBD_domain_sf"/>
</dbReference>
<dbReference type="InterPro" id="IPR008942">
    <property type="entry name" value="ENTH_VHS"/>
</dbReference>
<dbReference type="Gene3D" id="1.10.10.790">
    <property type="entry name" value="Surp module"/>
    <property type="match status" value="1"/>
</dbReference>
<evidence type="ECO:0000256" key="1">
    <source>
        <dbReference type="ARBA" id="ARBA00022884"/>
    </source>
</evidence>
<dbReference type="PROSITE" id="PS51391">
    <property type="entry name" value="CID"/>
    <property type="match status" value="1"/>
</dbReference>
<feature type="region of interest" description="Disordered" evidence="3">
    <location>
        <begin position="197"/>
        <end position="231"/>
    </location>
</feature>
<evidence type="ECO:0000313" key="7">
    <source>
        <dbReference type="EMBL" id="KAF2072908.1"/>
    </source>
</evidence>
<evidence type="ECO:0000256" key="3">
    <source>
        <dbReference type="SAM" id="MobiDB-lite"/>
    </source>
</evidence>
<dbReference type="GO" id="GO:0006396">
    <property type="term" value="P:RNA processing"/>
    <property type="evidence" value="ECO:0007669"/>
    <property type="project" value="InterPro"/>
</dbReference>
<evidence type="ECO:0008006" key="9">
    <source>
        <dbReference type="Google" id="ProtNLM"/>
    </source>
</evidence>
<evidence type="ECO:0000313" key="8">
    <source>
        <dbReference type="Proteomes" id="UP000695562"/>
    </source>
</evidence>
<comment type="caution">
    <text evidence="7">The sequence shown here is derived from an EMBL/GenBank/DDBJ whole genome shotgun (WGS) entry which is preliminary data.</text>
</comment>
<dbReference type="PROSITE" id="PS50128">
    <property type="entry name" value="SURP"/>
    <property type="match status" value="1"/>
</dbReference>
<dbReference type="InterPro" id="IPR051485">
    <property type="entry name" value="SR-CTD_assoc_factor"/>
</dbReference>
<organism evidence="7 8">
    <name type="scientific">Polysphondylium violaceum</name>
    <dbReference type="NCBI Taxonomy" id="133409"/>
    <lineage>
        <taxon>Eukaryota</taxon>
        <taxon>Amoebozoa</taxon>
        <taxon>Evosea</taxon>
        <taxon>Eumycetozoa</taxon>
        <taxon>Dictyostelia</taxon>
        <taxon>Dictyosteliales</taxon>
        <taxon>Dictyosteliaceae</taxon>
        <taxon>Polysphondylium</taxon>
    </lineage>
</organism>
<dbReference type="OrthoDB" id="2017782at2759"/>
<gene>
    <name evidence="7" type="ORF">CYY_005765</name>
</gene>
<dbReference type="PROSITE" id="PS50102">
    <property type="entry name" value="RRM"/>
    <property type="match status" value="2"/>
</dbReference>
<dbReference type="Pfam" id="PF04818">
    <property type="entry name" value="CID"/>
    <property type="match status" value="1"/>
</dbReference>
<keyword evidence="1 2" id="KW-0694">RNA-binding</keyword>
<dbReference type="PANTHER" id="PTHR23140">
    <property type="entry name" value="RNA PROCESSING PROTEIN LD23810P"/>
    <property type="match status" value="1"/>
</dbReference>
<protein>
    <recommendedName>
        <fullName evidence="9">SWAP/Surp domain-containing protein</fullName>
    </recommendedName>
</protein>
<dbReference type="CDD" id="cd00590">
    <property type="entry name" value="RRM_SF"/>
    <property type="match status" value="2"/>
</dbReference>
<dbReference type="PANTHER" id="PTHR23140:SF2">
    <property type="match status" value="1"/>
</dbReference>
<dbReference type="AlphaFoldDB" id="A0A8J4PSC6"/>
<feature type="region of interest" description="Disordered" evidence="3">
    <location>
        <begin position="304"/>
        <end position="398"/>
    </location>
</feature>
<dbReference type="InterPro" id="IPR000061">
    <property type="entry name" value="Surp"/>
</dbReference>
<feature type="compositionally biased region" description="Low complexity" evidence="3">
    <location>
        <begin position="74"/>
        <end position="118"/>
    </location>
</feature>
<dbReference type="Gene3D" id="1.25.40.90">
    <property type="match status" value="1"/>
</dbReference>
<feature type="compositionally biased region" description="Low complexity" evidence="3">
    <location>
        <begin position="344"/>
        <end position="360"/>
    </location>
</feature>
<evidence type="ECO:0000259" key="4">
    <source>
        <dbReference type="PROSITE" id="PS50102"/>
    </source>
</evidence>
<dbReference type="Pfam" id="PF00076">
    <property type="entry name" value="RRM_1"/>
    <property type="match status" value="2"/>
</dbReference>
<dbReference type="SUPFAM" id="SSF54928">
    <property type="entry name" value="RNA-binding domain, RBD"/>
    <property type="match status" value="2"/>
</dbReference>
<feature type="domain" description="SURP motif" evidence="5">
    <location>
        <begin position="400"/>
        <end position="442"/>
    </location>
</feature>
<reference evidence="7" key="1">
    <citation type="submission" date="2020-01" db="EMBL/GenBank/DDBJ databases">
        <title>Development of genomics and gene disruption for Polysphondylium violaceum indicates a role for the polyketide synthase stlB in stalk morphogenesis.</title>
        <authorList>
            <person name="Narita B."/>
            <person name="Kawabe Y."/>
            <person name="Kin K."/>
            <person name="Saito T."/>
            <person name="Gibbs R."/>
            <person name="Kuspa A."/>
            <person name="Muzny D."/>
            <person name="Queller D."/>
            <person name="Richards S."/>
            <person name="Strassman J."/>
            <person name="Sucgang R."/>
            <person name="Worley K."/>
            <person name="Schaap P."/>
        </authorList>
    </citation>
    <scope>NUCLEOTIDE SEQUENCE</scope>
    <source>
        <strain evidence="7">QSvi11</strain>
    </source>
</reference>
<dbReference type="SMART" id="SM00648">
    <property type="entry name" value="SWAP"/>
    <property type="match status" value="1"/>
</dbReference>
<feature type="compositionally biased region" description="Basic and acidic residues" evidence="3">
    <location>
        <begin position="304"/>
        <end position="339"/>
    </location>
</feature>
<accession>A0A8J4PSC6</accession>
<evidence type="ECO:0000256" key="2">
    <source>
        <dbReference type="PROSITE-ProRule" id="PRU00176"/>
    </source>
</evidence>